<dbReference type="OrthoDB" id="7488526at2"/>
<keyword evidence="3" id="KW-1185">Reference proteome</keyword>
<dbReference type="Gene3D" id="3.40.50.10540">
    <property type="entry name" value="Crotonobetainyl-coa:carnitine coa-transferase, domain 1"/>
    <property type="match status" value="1"/>
</dbReference>
<evidence type="ECO:0000313" key="2">
    <source>
        <dbReference type="EMBL" id="GEO39690.1"/>
    </source>
</evidence>
<dbReference type="PANTHER" id="PTHR48207:SF3">
    <property type="entry name" value="SUCCINATE--HYDROXYMETHYLGLUTARATE COA-TRANSFERASE"/>
    <property type="match status" value="1"/>
</dbReference>
<dbReference type="Proteomes" id="UP000321523">
    <property type="component" value="Unassembled WGS sequence"/>
</dbReference>
<dbReference type="InterPro" id="IPR044855">
    <property type="entry name" value="CoA-Trfase_III_dom3_sf"/>
</dbReference>
<dbReference type="InterPro" id="IPR023606">
    <property type="entry name" value="CoA-Trfase_III_dom_1_sf"/>
</dbReference>
<sequence length="413" mass="44629">MTGTPSSQPHAAEPAALPLAGMTIVAVEQYGAGPFGTMLLADLGATVIKIENPADGGDVGRAVGPHFFGPGDSHFYQSFNRNKRSITLNLKKPEAREILHDLVRHADGVLDNLRGDQPEKLGLTYDALKSVNPRIVCAHLSAYGRTGSRRSWPGYDYLMQAEAGYLSVTGEPDGPPTRFGLSIVDLMTGQICAFGLLAGITGARATGIGRDVDVSLFDVALHNVNYLATWYLNADHLQGREPRGAHPSLTPSQLYRTQDGWILIMCNKEKFWPILADKLGRPEWGTDPAFATFKARLANRAQLTELMDEALSHRTTTEWISVFGGQIPAAPVLDIGQALNNPFVAEQGNVAEFAGHGDALGRPLRMLKGPFRLSDAELPTRPAPEMGEASTSILSELGYSADRLKHLKEIGVL</sequence>
<dbReference type="Pfam" id="PF02515">
    <property type="entry name" value="CoA_transf_3"/>
    <property type="match status" value="1"/>
</dbReference>
<accession>A0A512DTY8</accession>
<evidence type="ECO:0000256" key="1">
    <source>
        <dbReference type="ARBA" id="ARBA00022679"/>
    </source>
</evidence>
<gene>
    <name evidence="2" type="ORF">SAE02_38380</name>
</gene>
<dbReference type="RefSeq" id="WP_044430187.1">
    <property type="nucleotide sequence ID" value="NZ_BJYZ01000018.1"/>
</dbReference>
<dbReference type="SUPFAM" id="SSF89796">
    <property type="entry name" value="CoA-transferase family III (CaiB/BaiF)"/>
    <property type="match status" value="1"/>
</dbReference>
<dbReference type="Gene3D" id="3.30.1540.10">
    <property type="entry name" value="formyl-coa transferase, domain 3"/>
    <property type="match status" value="1"/>
</dbReference>
<dbReference type="PANTHER" id="PTHR48207">
    <property type="entry name" value="SUCCINATE--HYDROXYMETHYLGLUTARATE COA-TRANSFERASE"/>
    <property type="match status" value="1"/>
</dbReference>
<dbReference type="InterPro" id="IPR003673">
    <property type="entry name" value="CoA-Trfase_fam_III"/>
</dbReference>
<dbReference type="InterPro" id="IPR050483">
    <property type="entry name" value="CoA-transferase_III_domain"/>
</dbReference>
<dbReference type="EMBL" id="BJYZ01000018">
    <property type="protein sequence ID" value="GEO39690.1"/>
    <property type="molecule type" value="Genomic_DNA"/>
</dbReference>
<dbReference type="AlphaFoldDB" id="A0A512DTY8"/>
<name>A0A512DTY8_9PROT</name>
<comment type="caution">
    <text evidence="2">The sequence shown here is derived from an EMBL/GenBank/DDBJ whole genome shotgun (WGS) entry which is preliminary data.</text>
</comment>
<proteinExistence type="predicted"/>
<keyword evidence="1 2" id="KW-0808">Transferase</keyword>
<protein>
    <submittedName>
        <fullName evidence="2">CoA transferase</fullName>
    </submittedName>
</protein>
<evidence type="ECO:0000313" key="3">
    <source>
        <dbReference type="Proteomes" id="UP000321523"/>
    </source>
</evidence>
<organism evidence="2 3">
    <name type="scientific">Skermanella aerolata</name>
    <dbReference type="NCBI Taxonomy" id="393310"/>
    <lineage>
        <taxon>Bacteria</taxon>
        <taxon>Pseudomonadati</taxon>
        <taxon>Pseudomonadota</taxon>
        <taxon>Alphaproteobacteria</taxon>
        <taxon>Rhodospirillales</taxon>
        <taxon>Azospirillaceae</taxon>
        <taxon>Skermanella</taxon>
    </lineage>
</organism>
<reference evidence="2 3" key="1">
    <citation type="submission" date="2019-07" db="EMBL/GenBank/DDBJ databases">
        <title>Whole genome shotgun sequence of Skermanella aerolata NBRC 106429.</title>
        <authorList>
            <person name="Hosoyama A."/>
            <person name="Uohara A."/>
            <person name="Ohji S."/>
            <person name="Ichikawa N."/>
        </authorList>
    </citation>
    <scope>NUCLEOTIDE SEQUENCE [LARGE SCALE GENOMIC DNA]</scope>
    <source>
        <strain evidence="2 3">NBRC 106429</strain>
    </source>
</reference>
<dbReference type="GO" id="GO:0008410">
    <property type="term" value="F:CoA-transferase activity"/>
    <property type="evidence" value="ECO:0007669"/>
    <property type="project" value="TreeGrafter"/>
</dbReference>